<dbReference type="EMBL" id="LJZR01000114">
    <property type="protein sequence ID" value="KPQ31275.1"/>
    <property type="molecule type" value="Genomic_DNA"/>
</dbReference>
<dbReference type="AlphaFoldDB" id="A0A0P7YLY1"/>
<name>A0A0P7YLY1_9CYAN</name>
<sequence>MDASKAEQIKSHARAIAELLYTETAATTPEQLENFEGIEQAVRGHILDHVGPEIGEFFVKQQAANELGAAVRSKASLATSKSQKSKLNS</sequence>
<protein>
    <submittedName>
        <fullName evidence="1">Uncharacterized protein</fullName>
    </submittedName>
</protein>
<gene>
    <name evidence="1" type="ORF">HLUCCA11_24120</name>
</gene>
<proteinExistence type="predicted"/>
<organism evidence="1 2">
    <name type="scientific">Phormidesmis priestleyi Ana</name>
    <dbReference type="NCBI Taxonomy" id="1666911"/>
    <lineage>
        <taxon>Bacteria</taxon>
        <taxon>Bacillati</taxon>
        <taxon>Cyanobacteriota</taxon>
        <taxon>Cyanophyceae</taxon>
        <taxon>Leptolyngbyales</taxon>
        <taxon>Leptolyngbyaceae</taxon>
        <taxon>Phormidesmis</taxon>
    </lineage>
</organism>
<evidence type="ECO:0000313" key="1">
    <source>
        <dbReference type="EMBL" id="KPQ31275.1"/>
    </source>
</evidence>
<evidence type="ECO:0000313" key="2">
    <source>
        <dbReference type="Proteomes" id="UP000050465"/>
    </source>
</evidence>
<dbReference type="Proteomes" id="UP000050465">
    <property type="component" value="Unassembled WGS sequence"/>
</dbReference>
<comment type="caution">
    <text evidence="1">The sequence shown here is derived from an EMBL/GenBank/DDBJ whole genome shotgun (WGS) entry which is preliminary data.</text>
</comment>
<reference evidence="1 2" key="1">
    <citation type="submission" date="2015-09" db="EMBL/GenBank/DDBJ databases">
        <title>Identification and resolution of microdiversity through metagenomic sequencing of parallel consortia.</title>
        <authorList>
            <person name="Nelson W.C."/>
            <person name="Romine M.F."/>
            <person name="Lindemann S.R."/>
        </authorList>
    </citation>
    <scope>NUCLEOTIDE SEQUENCE [LARGE SCALE GENOMIC DNA]</scope>
    <source>
        <strain evidence="1">Ana</strain>
    </source>
</reference>
<accession>A0A0P7YLY1</accession>